<keyword evidence="13" id="KW-1185">Reference proteome</keyword>
<reference evidence="11" key="2">
    <citation type="submission" date="2020-08" db="EMBL/GenBank/DDBJ databases">
        <authorList>
            <person name="Kikuchi T."/>
        </authorList>
    </citation>
    <scope>NUCLEOTIDE SEQUENCE</scope>
    <source>
        <strain evidence="10">Ka4C1</strain>
    </source>
</reference>
<sequence length="441" mass="51457">MSGIRRIRSVYAEHYVQGSNRAKRTPRVGRPMRPRAIAWAGPAAFYQSRWSERNAWYKARIEFPEMLPEMYIIDPTDYYKSLEERLSDGKKRLSLDIGFSKLNMDDHEGKKKDPELERQARKNELLINLDEVSDNSLPIALHFNIFSDLFIDGAFFHNVQKLDVKCGDHSLRTGNVIPVSSLLSEPNVNIQTPENGKGFNTFVMVNLDGNLFESEMPEGSPKQVIHWAVGNITDGSGVTGGSDVIAPYLPPTPYHGTGFHRVAFVLFRHSERIDFSSFKLNSPEFVQRLFSTNRFLKTFEDKMTPSAIKFCQVEWDENVDYILHEQGLKSPRFWYEWNEPVKRAQKEFPLKPRPFDKYLDQYRPSEEVLKTVYREWLEKRVHEGKVEKAEYPDIFYAENKKKLPHWQHAQLMDKNVGRGPWARLYDDFQNPAFQKDQISRI</sequence>
<dbReference type="Proteomes" id="UP000659654">
    <property type="component" value="Unassembled WGS sequence"/>
</dbReference>
<evidence type="ECO:0000313" key="13">
    <source>
        <dbReference type="Proteomes" id="UP000659654"/>
    </source>
</evidence>
<dbReference type="WBParaSite" id="BXY_0143600.1">
    <property type="protein sequence ID" value="BXY_0143600.1"/>
    <property type="gene ID" value="BXY_0143600"/>
</dbReference>
<evidence type="ECO:0000256" key="2">
    <source>
        <dbReference type="ARBA" id="ARBA00022946"/>
    </source>
</evidence>
<dbReference type="PANTHER" id="PTHR11362:SF133">
    <property type="entry name" value="LARGE RIBOSOMAL SUBUNIT PROTEIN ML38"/>
    <property type="match status" value="1"/>
</dbReference>
<protein>
    <recommendedName>
        <fullName evidence="8">Large ribosomal subunit protein mL38</fullName>
    </recommendedName>
    <alternativeName>
        <fullName evidence="9">39S ribosomal protein L38, mitochondrial</fullName>
    </alternativeName>
</protein>
<evidence type="ECO:0000313" key="14">
    <source>
        <dbReference type="WBParaSite" id="BXY_0143600.1"/>
    </source>
</evidence>
<dbReference type="GO" id="GO:0005762">
    <property type="term" value="C:mitochondrial large ribosomal subunit"/>
    <property type="evidence" value="ECO:0007669"/>
    <property type="project" value="TreeGrafter"/>
</dbReference>
<evidence type="ECO:0000256" key="8">
    <source>
        <dbReference type="ARBA" id="ARBA00039444"/>
    </source>
</evidence>
<dbReference type="Gene3D" id="3.90.280.10">
    <property type="entry name" value="PEBP-like"/>
    <property type="match status" value="1"/>
</dbReference>
<proteinExistence type="inferred from homology"/>
<dbReference type="SMR" id="A0A1I7RL51"/>
<evidence type="ECO:0000256" key="9">
    <source>
        <dbReference type="ARBA" id="ARBA00041206"/>
    </source>
</evidence>
<dbReference type="AlphaFoldDB" id="A0A1I7RL51"/>
<evidence type="ECO:0000313" key="10">
    <source>
        <dbReference type="EMBL" id="CAD5208938.1"/>
    </source>
</evidence>
<keyword evidence="3" id="KW-0689">Ribosomal protein</keyword>
<dbReference type="InterPro" id="IPR008914">
    <property type="entry name" value="PEBP"/>
</dbReference>
<name>A0A1I7RL51_BURXY</name>
<organism evidence="12 14">
    <name type="scientific">Bursaphelenchus xylophilus</name>
    <name type="common">Pinewood nematode worm</name>
    <name type="synonym">Aphelenchoides xylophilus</name>
    <dbReference type="NCBI Taxonomy" id="6326"/>
    <lineage>
        <taxon>Eukaryota</taxon>
        <taxon>Metazoa</taxon>
        <taxon>Ecdysozoa</taxon>
        <taxon>Nematoda</taxon>
        <taxon>Chromadorea</taxon>
        <taxon>Rhabditida</taxon>
        <taxon>Tylenchina</taxon>
        <taxon>Tylenchomorpha</taxon>
        <taxon>Aphelenchoidea</taxon>
        <taxon>Aphelenchoididae</taxon>
        <taxon>Bursaphelenchus</taxon>
    </lineage>
</organism>
<dbReference type="SUPFAM" id="SSF49777">
    <property type="entry name" value="PEBP-like"/>
    <property type="match status" value="1"/>
</dbReference>
<dbReference type="PANTHER" id="PTHR11362">
    <property type="entry name" value="PHOSPHATIDYLETHANOLAMINE-BINDING PROTEIN"/>
    <property type="match status" value="1"/>
</dbReference>
<dbReference type="OrthoDB" id="2153661at2759"/>
<evidence type="ECO:0000256" key="6">
    <source>
        <dbReference type="ARBA" id="ARBA00023274"/>
    </source>
</evidence>
<dbReference type="Pfam" id="PF01161">
    <property type="entry name" value="PBP"/>
    <property type="match status" value="1"/>
</dbReference>
<keyword evidence="2" id="KW-0809">Transit peptide</keyword>
<evidence type="ECO:0000256" key="1">
    <source>
        <dbReference type="ARBA" id="ARBA00004173"/>
    </source>
</evidence>
<evidence type="ECO:0000313" key="12">
    <source>
        <dbReference type="Proteomes" id="UP000095284"/>
    </source>
</evidence>
<keyword evidence="4" id="KW-0175">Coiled coil</keyword>
<evidence type="ECO:0000256" key="3">
    <source>
        <dbReference type="ARBA" id="ARBA00022980"/>
    </source>
</evidence>
<dbReference type="EMBL" id="CAJFDI010000001">
    <property type="protein sequence ID" value="CAD5208938.1"/>
    <property type="molecule type" value="Genomic_DNA"/>
</dbReference>
<dbReference type="InterPro" id="IPR035810">
    <property type="entry name" value="PEBP_euk"/>
</dbReference>
<keyword evidence="5" id="KW-0496">Mitochondrion</keyword>
<comment type="similarity">
    <text evidence="7">Belongs to the phosphatidylethanolamine-binding protein family. Mitochondrion-specific ribosomal protein mL38 subfamily.</text>
</comment>
<evidence type="ECO:0000313" key="11">
    <source>
        <dbReference type="EMBL" id="CAG9083454.1"/>
    </source>
</evidence>
<reference evidence="14" key="1">
    <citation type="submission" date="2016-11" db="UniProtKB">
        <authorList>
            <consortium name="WormBaseParasite"/>
        </authorList>
    </citation>
    <scope>IDENTIFICATION</scope>
</reference>
<dbReference type="Proteomes" id="UP000095284">
    <property type="component" value="Unplaced"/>
</dbReference>
<evidence type="ECO:0000256" key="7">
    <source>
        <dbReference type="ARBA" id="ARBA00038016"/>
    </source>
</evidence>
<evidence type="ECO:0000256" key="4">
    <source>
        <dbReference type="ARBA" id="ARBA00023054"/>
    </source>
</evidence>
<dbReference type="CDD" id="cd00866">
    <property type="entry name" value="PEBP_euk"/>
    <property type="match status" value="1"/>
</dbReference>
<gene>
    <name evidence="10" type="ORF">BXYJ_LOCUS1174</name>
</gene>
<dbReference type="eggNOG" id="KOG3346">
    <property type="taxonomic scope" value="Eukaryota"/>
</dbReference>
<accession>A0A1I7RL51</accession>
<evidence type="ECO:0000256" key="5">
    <source>
        <dbReference type="ARBA" id="ARBA00023128"/>
    </source>
</evidence>
<dbReference type="Proteomes" id="UP000582659">
    <property type="component" value="Unassembled WGS sequence"/>
</dbReference>
<comment type="subcellular location">
    <subcellularLocation>
        <location evidence="1">Mitochondrion</location>
    </subcellularLocation>
</comment>
<dbReference type="InterPro" id="IPR036610">
    <property type="entry name" value="PEBP-like_sf"/>
</dbReference>
<dbReference type="EMBL" id="CAJFCV020000001">
    <property type="protein sequence ID" value="CAG9083454.1"/>
    <property type="molecule type" value="Genomic_DNA"/>
</dbReference>
<keyword evidence="6" id="KW-0687">Ribonucleoprotein</keyword>